<dbReference type="Proteomes" id="UP001447188">
    <property type="component" value="Unassembled WGS sequence"/>
</dbReference>
<name>A0ABR3GR52_9PEZI</name>
<feature type="chain" id="PRO_5045909624" description="Histidine acid phosphatase" evidence="3">
    <location>
        <begin position="21"/>
        <end position="504"/>
    </location>
</feature>
<dbReference type="Gene3D" id="3.40.50.1240">
    <property type="entry name" value="Phosphoglycerate mutase-like"/>
    <property type="match status" value="1"/>
</dbReference>
<evidence type="ECO:0000256" key="3">
    <source>
        <dbReference type="SAM" id="SignalP"/>
    </source>
</evidence>
<proteinExistence type="inferred from homology"/>
<evidence type="ECO:0000256" key="1">
    <source>
        <dbReference type="ARBA" id="ARBA00005375"/>
    </source>
</evidence>
<dbReference type="InterPro" id="IPR050645">
    <property type="entry name" value="Histidine_acid_phosphatase"/>
</dbReference>
<dbReference type="PANTHER" id="PTHR11567">
    <property type="entry name" value="ACID PHOSPHATASE-RELATED"/>
    <property type="match status" value="1"/>
</dbReference>
<dbReference type="InterPro" id="IPR029033">
    <property type="entry name" value="His_PPase_superfam"/>
</dbReference>
<dbReference type="CDD" id="cd07061">
    <property type="entry name" value="HP_HAP_like"/>
    <property type="match status" value="1"/>
</dbReference>
<evidence type="ECO:0000313" key="5">
    <source>
        <dbReference type="Proteomes" id="UP001447188"/>
    </source>
</evidence>
<organism evidence="4 5">
    <name type="scientific">Discina gigas</name>
    <dbReference type="NCBI Taxonomy" id="1032678"/>
    <lineage>
        <taxon>Eukaryota</taxon>
        <taxon>Fungi</taxon>
        <taxon>Dikarya</taxon>
        <taxon>Ascomycota</taxon>
        <taxon>Pezizomycotina</taxon>
        <taxon>Pezizomycetes</taxon>
        <taxon>Pezizales</taxon>
        <taxon>Discinaceae</taxon>
        <taxon>Discina</taxon>
    </lineage>
</organism>
<dbReference type="EMBL" id="JBBBZM010000023">
    <property type="protein sequence ID" value="KAL0638358.1"/>
    <property type="molecule type" value="Genomic_DNA"/>
</dbReference>
<dbReference type="SUPFAM" id="SSF53254">
    <property type="entry name" value="Phosphoglycerate mutase-like"/>
    <property type="match status" value="1"/>
</dbReference>
<reference evidence="4 5" key="1">
    <citation type="submission" date="2024-02" db="EMBL/GenBank/DDBJ databases">
        <title>Discinaceae phylogenomics.</title>
        <authorList>
            <person name="Dirks A.C."/>
            <person name="James T.Y."/>
        </authorList>
    </citation>
    <scope>NUCLEOTIDE SEQUENCE [LARGE SCALE GENOMIC DNA]</scope>
    <source>
        <strain evidence="4 5">ACD0624</strain>
    </source>
</reference>
<dbReference type="Pfam" id="PF00328">
    <property type="entry name" value="His_Phos_2"/>
    <property type="match status" value="1"/>
</dbReference>
<comment type="caution">
    <text evidence="4">The sequence shown here is derived from an EMBL/GenBank/DDBJ whole genome shotgun (WGS) entry which is preliminary data.</text>
</comment>
<dbReference type="PANTHER" id="PTHR11567:SF142">
    <property type="entry name" value="PHOSPHOGLYCERATE MUTASE-LIKE PROTEIN"/>
    <property type="match status" value="1"/>
</dbReference>
<gene>
    <name evidence="4" type="ORF">Q9L58_002664</name>
</gene>
<feature type="signal peptide" evidence="3">
    <location>
        <begin position="1"/>
        <end position="20"/>
    </location>
</feature>
<feature type="transmembrane region" description="Helical" evidence="2">
    <location>
        <begin position="430"/>
        <end position="458"/>
    </location>
</feature>
<evidence type="ECO:0000256" key="2">
    <source>
        <dbReference type="SAM" id="Phobius"/>
    </source>
</evidence>
<protein>
    <recommendedName>
        <fullName evidence="6">Histidine acid phosphatase</fullName>
    </recommendedName>
</protein>
<dbReference type="InterPro" id="IPR000560">
    <property type="entry name" value="His_Pase_clade-2"/>
</dbReference>
<sequence length="504" mass="54352">MLYSLSLALPLLALPFGGLAAETVHGVVVFSRHGDRTSKFFPPTQLTALGQNQMYNSGAFYRSRYIDPNSASHISGISAREIVSSQLYAAAPDQNLLVNSGQAFLQGLYPPLSSFSIQDPAETVTNGTAVTPPLSGYQYATIHTVSSSDPSTIWLKGDDGCPRKIQDSASFFTSELYTRLEASTKNFYESFSDILGGLLTPSAMSYTSAYPIFDYINVGTIHNDTIAERVTPAELLQLRTLADSQQWALNGNIPSAKSLGALPISGRTLASKILMQLASIIDSGGKTNKFSLFLGSYDTFLSFFALSQLPNSDVNFFGLPDYGSTIAFELISYSSDATMPMNGNGLYVRFLFRNGTDDAAPLREYPIFGHARADAVMLWADFRDAMARVTVSSVSQWCGICEATESFCPISASSSTTNVQNPHKKKTLTLAVAGVIGAICALAVVGVAMAFAMVFFGVRFAKSWRNTKRGGFNDGEKLGSTCDLQLRSSTDKGGVQHPDKIFAQ</sequence>
<keyword evidence="2" id="KW-0812">Transmembrane</keyword>
<keyword evidence="3" id="KW-0732">Signal</keyword>
<keyword evidence="2" id="KW-0472">Membrane</keyword>
<evidence type="ECO:0000313" key="4">
    <source>
        <dbReference type="EMBL" id="KAL0638358.1"/>
    </source>
</evidence>
<accession>A0ABR3GR52</accession>
<keyword evidence="2" id="KW-1133">Transmembrane helix</keyword>
<evidence type="ECO:0008006" key="6">
    <source>
        <dbReference type="Google" id="ProtNLM"/>
    </source>
</evidence>
<comment type="similarity">
    <text evidence="1">Belongs to the histidine acid phosphatase family.</text>
</comment>
<keyword evidence="5" id="KW-1185">Reference proteome</keyword>